<dbReference type="AlphaFoldDB" id="X1U199"/>
<proteinExistence type="predicted"/>
<gene>
    <name evidence="1" type="ORF">S12H4_49331</name>
</gene>
<evidence type="ECO:0000313" key="1">
    <source>
        <dbReference type="EMBL" id="GAJ11294.1"/>
    </source>
</evidence>
<reference evidence="1" key="1">
    <citation type="journal article" date="2014" name="Front. Microbiol.">
        <title>High frequency of phylogenetically diverse reductive dehalogenase-homologous genes in deep subseafloor sedimentary metagenomes.</title>
        <authorList>
            <person name="Kawai M."/>
            <person name="Futagami T."/>
            <person name="Toyoda A."/>
            <person name="Takaki Y."/>
            <person name="Nishi S."/>
            <person name="Hori S."/>
            <person name="Arai W."/>
            <person name="Tsubouchi T."/>
            <person name="Morono Y."/>
            <person name="Uchiyama I."/>
            <person name="Ito T."/>
            <person name="Fujiyama A."/>
            <person name="Inagaki F."/>
            <person name="Takami H."/>
        </authorList>
    </citation>
    <scope>NUCLEOTIDE SEQUENCE</scope>
    <source>
        <strain evidence="1">Expedition CK06-06</strain>
    </source>
</reference>
<protein>
    <submittedName>
        <fullName evidence="1">Uncharacterized protein</fullName>
    </submittedName>
</protein>
<organism evidence="1">
    <name type="scientific">marine sediment metagenome</name>
    <dbReference type="NCBI Taxonomy" id="412755"/>
    <lineage>
        <taxon>unclassified sequences</taxon>
        <taxon>metagenomes</taxon>
        <taxon>ecological metagenomes</taxon>
    </lineage>
</organism>
<dbReference type="EMBL" id="BARW01030932">
    <property type="protein sequence ID" value="GAJ11294.1"/>
    <property type="molecule type" value="Genomic_DNA"/>
</dbReference>
<feature type="non-terminal residue" evidence="1">
    <location>
        <position position="177"/>
    </location>
</feature>
<name>X1U199_9ZZZZ</name>
<accession>X1U199</accession>
<comment type="caution">
    <text evidence="1">The sequence shown here is derived from an EMBL/GenBank/DDBJ whole genome shotgun (WGS) entry which is preliminary data.</text>
</comment>
<sequence length="177" mass="19240">MPQLAPGESKTAIAPITVKPSGLSCEAELFLGPDEVTKVATSGKRPFSSTGVKQDISLPITMPSAEGAYHAYIDVYAGGLLIAAYQAIEDVVIVAPAPPEFVYVSDIKRKYYSASYDYFMVDVQNVGSVAGVCTLEFWTKHLYDRNGPVPTEWKLYTTVSHTLQPGEIGTFGHRKEC</sequence>